<comment type="similarity">
    <text evidence="3">Belongs to the D-isomer specific 2-hydroxyacid dehydrogenase family.</text>
</comment>
<dbReference type="PANTHER" id="PTHR10996">
    <property type="entry name" value="2-HYDROXYACID DEHYDROGENASE-RELATED"/>
    <property type="match status" value="1"/>
</dbReference>
<protein>
    <submittedName>
        <fullName evidence="6">D-glycerate dehydrogenase</fullName>
    </submittedName>
</protein>
<keyword evidence="1 3" id="KW-0560">Oxidoreductase</keyword>
<dbReference type="PANTHER" id="PTHR10996:SF178">
    <property type="entry name" value="2-HYDROXYACID DEHYDROGENASE YGL185C-RELATED"/>
    <property type="match status" value="1"/>
</dbReference>
<evidence type="ECO:0000313" key="7">
    <source>
        <dbReference type="Proteomes" id="UP001379533"/>
    </source>
</evidence>
<evidence type="ECO:0000256" key="3">
    <source>
        <dbReference type="RuleBase" id="RU003719"/>
    </source>
</evidence>
<evidence type="ECO:0000259" key="5">
    <source>
        <dbReference type="Pfam" id="PF02826"/>
    </source>
</evidence>
<dbReference type="InterPro" id="IPR006139">
    <property type="entry name" value="D-isomer_2_OHA_DH_cat_dom"/>
</dbReference>
<dbReference type="PROSITE" id="PS00670">
    <property type="entry name" value="D_2_HYDROXYACID_DH_2"/>
    <property type="match status" value="1"/>
</dbReference>
<keyword evidence="2" id="KW-0520">NAD</keyword>
<evidence type="ECO:0000256" key="2">
    <source>
        <dbReference type="ARBA" id="ARBA00023027"/>
    </source>
</evidence>
<dbReference type="SUPFAM" id="SSF51735">
    <property type="entry name" value="NAD(P)-binding Rossmann-fold domains"/>
    <property type="match status" value="1"/>
</dbReference>
<dbReference type="Proteomes" id="UP001379533">
    <property type="component" value="Chromosome"/>
</dbReference>
<dbReference type="Pfam" id="PF00389">
    <property type="entry name" value="2-Hacid_dh"/>
    <property type="match status" value="1"/>
</dbReference>
<dbReference type="EMBL" id="CP089982">
    <property type="protein sequence ID" value="WXA99693.1"/>
    <property type="molecule type" value="Genomic_DNA"/>
</dbReference>
<dbReference type="InterPro" id="IPR006140">
    <property type="entry name" value="D-isomer_DH_NAD-bd"/>
</dbReference>
<dbReference type="InterPro" id="IPR036291">
    <property type="entry name" value="NAD(P)-bd_dom_sf"/>
</dbReference>
<dbReference type="Pfam" id="PF02826">
    <property type="entry name" value="2-Hacid_dh_C"/>
    <property type="match status" value="1"/>
</dbReference>
<feature type="domain" description="D-isomer specific 2-hydroxyacid dehydrogenase catalytic" evidence="4">
    <location>
        <begin position="8"/>
        <end position="324"/>
    </location>
</feature>
<name>A0ABZ2KM02_9BACT</name>
<accession>A0ABZ2KM02</accession>
<evidence type="ECO:0000259" key="4">
    <source>
        <dbReference type="Pfam" id="PF00389"/>
    </source>
</evidence>
<proteinExistence type="inferred from homology"/>
<dbReference type="SUPFAM" id="SSF52283">
    <property type="entry name" value="Formate/glycerate dehydrogenase catalytic domain-like"/>
    <property type="match status" value="1"/>
</dbReference>
<dbReference type="Gene3D" id="3.40.50.720">
    <property type="entry name" value="NAD(P)-binding Rossmann-like Domain"/>
    <property type="match status" value="2"/>
</dbReference>
<keyword evidence="7" id="KW-1185">Reference proteome</keyword>
<evidence type="ECO:0000313" key="6">
    <source>
        <dbReference type="EMBL" id="WXA99693.1"/>
    </source>
</evidence>
<dbReference type="InterPro" id="IPR029753">
    <property type="entry name" value="D-isomer_DH_CS"/>
</dbReference>
<sequence>MRSEPRIFVSSPLPGRAIEQIQEAGNVVLGKSGVGVRDEEFLEEGASFEALVTLLTDRVDAALLERLPALRLVANVAVGTDNIDLAACAARNVVVTNTPGVLTEATADLAFGLLLAAARRIAEGDRMVRSGGFQGFRFDTLVGAPVHGSTLGIVGFGRIGQAMARRARGFGMHVLYTQRSRLNPNMETALGATYVSMEEVFAQSDIVSLHCPLTDETKNLVSSKRLSTMRPGSILINTARGACVDEAALAAALREGPLGAAGLDVFARESTTSVSIDIELLACKNVVFTPHIASADLATRVAMAETAAKNLVAFFHDGNPPNVVRY</sequence>
<dbReference type="RefSeq" id="WP_394850334.1">
    <property type="nucleotide sequence ID" value="NZ_CP089982.1"/>
</dbReference>
<feature type="domain" description="D-isomer specific 2-hydroxyacid dehydrogenase NAD-binding" evidence="5">
    <location>
        <begin position="111"/>
        <end position="293"/>
    </location>
</feature>
<organism evidence="6 7">
    <name type="scientific">Pendulispora brunnea</name>
    <dbReference type="NCBI Taxonomy" id="2905690"/>
    <lineage>
        <taxon>Bacteria</taxon>
        <taxon>Pseudomonadati</taxon>
        <taxon>Myxococcota</taxon>
        <taxon>Myxococcia</taxon>
        <taxon>Myxococcales</taxon>
        <taxon>Sorangiineae</taxon>
        <taxon>Pendulisporaceae</taxon>
        <taxon>Pendulispora</taxon>
    </lineage>
</organism>
<reference evidence="6 7" key="1">
    <citation type="submission" date="2021-12" db="EMBL/GenBank/DDBJ databases">
        <title>Discovery of the Pendulisporaceae a myxobacterial family with distinct sporulation behavior and unique specialized metabolism.</title>
        <authorList>
            <person name="Garcia R."/>
            <person name="Popoff A."/>
            <person name="Bader C.D."/>
            <person name="Loehr J."/>
            <person name="Walesch S."/>
            <person name="Walt C."/>
            <person name="Boldt J."/>
            <person name="Bunk B."/>
            <person name="Haeckl F.J.F.P.J."/>
            <person name="Gunesch A.P."/>
            <person name="Birkelbach J."/>
            <person name="Nuebel U."/>
            <person name="Pietschmann T."/>
            <person name="Bach T."/>
            <person name="Mueller R."/>
        </authorList>
    </citation>
    <scope>NUCLEOTIDE SEQUENCE [LARGE SCALE GENOMIC DNA]</scope>
    <source>
        <strain evidence="6 7">MSr12523</strain>
    </source>
</reference>
<gene>
    <name evidence="6" type="ORF">LZC95_23110</name>
</gene>
<evidence type="ECO:0000256" key="1">
    <source>
        <dbReference type="ARBA" id="ARBA00023002"/>
    </source>
</evidence>
<dbReference type="CDD" id="cd05301">
    <property type="entry name" value="GDH"/>
    <property type="match status" value="1"/>
</dbReference>
<dbReference type="InterPro" id="IPR050223">
    <property type="entry name" value="D-isomer_2-hydroxyacid_DH"/>
</dbReference>